<feature type="domain" description="DNA circulation N-terminal" evidence="1">
    <location>
        <begin position="8"/>
        <end position="94"/>
    </location>
</feature>
<dbReference type="AlphaFoldDB" id="A0A379QL02"/>
<sequence length="431" mass="47128">MDTWLYRLQPASFRGVPFKVSGDEGTIGRRAITHEYPLRDKPFTEDLGRKARRYSVSAYVIGGDYMTQRDRLLTALEQSGSGTLVHPFYGSVTVNVDGEIKVRHSRENGGMCEISLQFVESGELNYPTAGGATAQNVDDAADAADASFADEFLSDFNLDDVADWITENVIDNVSGILDEVISVFEIVDSAISDAAKLLQGDLSVLFPPPSKGAEFIQRVQEMWAVGKSIYYNTDSALSAVDNLKYIVSDPALAPKGVWSTLSETQQTVIRCTNACAQLFRNTALSESTRKFSEIAAPKNNAAVFNGTRTHAAISAVPGQKTISGVLPVNYDQLTRQRITYSDLFDQEGARVVGDSAYLALEDLRQAVLLDIRDRLQHTDKMITRTPDDTTPAVVLASDWYDDASRGAEIVALNNIPHPGFVPPESIRVASE</sequence>
<evidence type="ECO:0000313" key="3">
    <source>
        <dbReference type="Proteomes" id="UP000254597"/>
    </source>
</evidence>
<organism evidence="2 3">
    <name type="scientific">Salmonella enterica</name>
    <name type="common">Salmonella choleraesuis</name>
    <dbReference type="NCBI Taxonomy" id="28901"/>
    <lineage>
        <taxon>Bacteria</taxon>
        <taxon>Pseudomonadati</taxon>
        <taxon>Pseudomonadota</taxon>
        <taxon>Gammaproteobacteria</taxon>
        <taxon>Enterobacterales</taxon>
        <taxon>Enterobacteriaceae</taxon>
        <taxon>Salmonella</taxon>
    </lineage>
</organism>
<evidence type="ECO:0000313" key="2">
    <source>
        <dbReference type="EMBL" id="SUF56702.1"/>
    </source>
</evidence>
<accession>A0A379QL02</accession>
<name>A0A379QL02_SALER</name>
<proteinExistence type="predicted"/>
<dbReference type="InterPro" id="IPR009826">
    <property type="entry name" value="DNA_circ_N"/>
</dbReference>
<reference evidence="2 3" key="1">
    <citation type="submission" date="2018-06" db="EMBL/GenBank/DDBJ databases">
        <authorList>
            <consortium name="Pathogen Informatics"/>
            <person name="Doyle S."/>
        </authorList>
    </citation>
    <scope>NUCLEOTIDE SEQUENCE [LARGE SCALE GENOMIC DNA]</scope>
    <source>
        <strain evidence="2 3">NCTC10252</strain>
    </source>
</reference>
<gene>
    <name evidence="2" type="ORF">NCTC10252_01931</name>
</gene>
<evidence type="ECO:0000259" key="1">
    <source>
        <dbReference type="Pfam" id="PF07157"/>
    </source>
</evidence>
<dbReference type="Pfam" id="PF07157">
    <property type="entry name" value="DNA_circ_N"/>
    <property type="match status" value="1"/>
</dbReference>
<dbReference type="EMBL" id="UGWP01000004">
    <property type="protein sequence ID" value="SUF56702.1"/>
    <property type="molecule type" value="Genomic_DNA"/>
</dbReference>
<dbReference type="Proteomes" id="UP000254597">
    <property type="component" value="Unassembled WGS sequence"/>
</dbReference>
<protein>
    <submittedName>
        <fullName evidence="2">DNA circulation family protein</fullName>
    </submittedName>
</protein>